<feature type="chain" id="PRO_5006012210" evidence="1">
    <location>
        <begin position="23"/>
        <end position="140"/>
    </location>
</feature>
<gene>
    <name evidence="2" type="ORF">AN936_12835</name>
</gene>
<organism evidence="2 3">
    <name type="scientific">Sphingopyxis macrogoltabida</name>
    <name type="common">Sphingomonas macrogoltabidus</name>
    <dbReference type="NCBI Taxonomy" id="33050"/>
    <lineage>
        <taxon>Bacteria</taxon>
        <taxon>Pseudomonadati</taxon>
        <taxon>Pseudomonadota</taxon>
        <taxon>Alphaproteobacteria</taxon>
        <taxon>Sphingomonadales</taxon>
        <taxon>Sphingomonadaceae</taxon>
        <taxon>Sphingopyxis</taxon>
    </lineage>
</organism>
<evidence type="ECO:0000313" key="3">
    <source>
        <dbReference type="Proteomes" id="UP000058074"/>
    </source>
</evidence>
<accession>A0A0N7GSN6</accession>
<protein>
    <submittedName>
        <fullName evidence="2">Uncharacterized protein</fullName>
    </submittedName>
</protein>
<dbReference type="KEGG" id="smag:AN936_12835"/>
<sequence length="140" mass="15254">MRKFKIAVALAGPGMMVGPALAQDDVTPAPLAGVWSLGETASCESGPAWVFFADGYYAEVQLPDGAPAALRIWRDEGDAIAYTHAHMPFAGHERPMRVRHLTIEERSSERLVTRNYRGVARIFHRCPATSLKAPKGQSGH</sequence>
<dbReference type="RefSeq" id="WP_234715555.1">
    <property type="nucleotide sequence ID" value="NZ_CP012700.1"/>
</dbReference>
<feature type="signal peptide" evidence="1">
    <location>
        <begin position="1"/>
        <end position="22"/>
    </location>
</feature>
<proteinExistence type="predicted"/>
<keyword evidence="1" id="KW-0732">Signal</keyword>
<reference evidence="2 3" key="1">
    <citation type="journal article" date="2015" name="Genome Announc.">
        <title>Complete Genome Sequence of Polypropylene Glycol- and Polyethylene Glycol-Degrading Sphingopyxis macrogoltabida Strain EY-1.</title>
        <authorList>
            <person name="Ohtsubo Y."/>
            <person name="Nagata Y."/>
            <person name="Numata M."/>
            <person name="Tsuchikane K."/>
            <person name="Hosoyama A."/>
            <person name="Yamazoe A."/>
            <person name="Tsuda M."/>
            <person name="Fujita N."/>
            <person name="Kawai F."/>
        </authorList>
    </citation>
    <scope>NUCLEOTIDE SEQUENCE [LARGE SCALE GENOMIC DNA]</scope>
    <source>
        <strain evidence="2 3">EY-1</strain>
    </source>
</reference>
<dbReference type="PATRIC" id="fig|33050.5.peg.2649"/>
<dbReference type="EMBL" id="CP012700">
    <property type="protein sequence ID" value="ALH81219.1"/>
    <property type="molecule type" value="Genomic_DNA"/>
</dbReference>
<dbReference type="Proteomes" id="UP000058074">
    <property type="component" value="Chromosome"/>
</dbReference>
<name>A0A0N7GSN6_SPHMC</name>
<evidence type="ECO:0000256" key="1">
    <source>
        <dbReference type="SAM" id="SignalP"/>
    </source>
</evidence>
<dbReference type="AlphaFoldDB" id="A0A0N7GSN6"/>
<evidence type="ECO:0000313" key="2">
    <source>
        <dbReference type="EMBL" id="ALH81219.1"/>
    </source>
</evidence>